<evidence type="ECO:0000259" key="2">
    <source>
        <dbReference type="Pfam" id="PF14321"/>
    </source>
</evidence>
<feature type="domain" description="DUF4382" evidence="2">
    <location>
        <begin position="30"/>
        <end position="159"/>
    </location>
</feature>
<keyword evidence="4" id="KW-1185">Reference proteome</keyword>
<gene>
    <name evidence="3" type="ORF">AOG55_01175</name>
</gene>
<keyword evidence="1" id="KW-0812">Transmembrane</keyword>
<evidence type="ECO:0000313" key="4">
    <source>
        <dbReference type="Proteomes" id="UP000050301"/>
    </source>
</evidence>
<feature type="transmembrane region" description="Helical" evidence="1">
    <location>
        <begin position="6"/>
        <end position="24"/>
    </location>
</feature>
<comment type="caution">
    <text evidence="3">The sequence shown here is derived from an EMBL/GenBank/DDBJ whole genome shotgun (WGS) entry which is preliminary data.</text>
</comment>
<dbReference type="InParanoid" id="A0A0Q1B3C2"/>
<proteinExistence type="predicted"/>
<evidence type="ECO:0000256" key="1">
    <source>
        <dbReference type="SAM" id="Phobius"/>
    </source>
</evidence>
<accession>A0A0Q1B3C2</accession>
<dbReference type="Pfam" id="PF14321">
    <property type="entry name" value="DUF4382"/>
    <property type="match status" value="1"/>
</dbReference>
<keyword evidence="1" id="KW-1133">Transmembrane helix</keyword>
<dbReference type="AlphaFoldDB" id="A0A0Q1B3C2"/>
<sequence length="176" mass="18871">MNLKKIIAVAIIIIVIGGIAYYGYDYETHGTLRLEAADSGISLSGATGVYITFSAIALHYDKASSNSTGWYNYSLHDKTVNIFDVALSNATFLSNITVHSGTFNMIKIYISKVTIDILGNNITLKLAHSFALVINTLSVSHAGTTTAIIEFNLTDNIHLSSSTAGVFNMSASVIVK</sequence>
<name>A0A0Q1B3C2_9ARCH</name>
<dbReference type="RefSeq" id="WP_055041090.1">
    <property type="nucleotide sequence ID" value="NZ_LKBH01000265.1"/>
</dbReference>
<organism evidence="3 4">
    <name type="scientific">Acidiplasma cupricumulans</name>
    <dbReference type="NCBI Taxonomy" id="312540"/>
    <lineage>
        <taxon>Archaea</taxon>
        <taxon>Methanobacteriati</taxon>
        <taxon>Thermoplasmatota</taxon>
        <taxon>Thermoplasmata</taxon>
        <taxon>Thermoplasmatales</taxon>
        <taxon>Ferroplasmaceae</taxon>
        <taxon>Acidiplasma</taxon>
    </lineage>
</organism>
<reference evidence="3 4" key="1">
    <citation type="submission" date="2015-09" db="EMBL/GenBank/DDBJ databases">
        <title>Heavy metals and arsenic resistance mechanisms in polyextremophilic archaea of the family Ferroplasmaceae.</title>
        <authorList>
            <person name="Bulaev A.G."/>
            <person name="Kanygina A.V."/>
        </authorList>
    </citation>
    <scope>NUCLEOTIDE SEQUENCE [LARGE SCALE GENOMIC DNA]</scope>
    <source>
        <strain evidence="3 4">BH2</strain>
    </source>
</reference>
<dbReference type="Proteomes" id="UP000050301">
    <property type="component" value="Unassembled WGS sequence"/>
</dbReference>
<evidence type="ECO:0000313" key="3">
    <source>
        <dbReference type="EMBL" id="KQB34243.1"/>
    </source>
</evidence>
<keyword evidence="1" id="KW-0472">Membrane</keyword>
<protein>
    <recommendedName>
        <fullName evidence="2">DUF4382 domain-containing protein</fullName>
    </recommendedName>
</protein>
<dbReference type="InterPro" id="IPR025491">
    <property type="entry name" value="DUF4382"/>
</dbReference>
<dbReference type="EMBL" id="LKBH01000265">
    <property type="protein sequence ID" value="KQB34243.1"/>
    <property type="molecule type" value="Genomic_DNA"/>
</dbReference>